<dbReference type="OrthoDB" id="4360000at2759"/>
<evidence type="ECO:0000313" key="2">
    <source>
        <dbReference type="EMBL" id="MBW0481698.1"/>
    </source>
</evidence>
<dbReference type="GO" id="GO:0003676">
    <property type="term" value="F:nucleic acid binding"/>
    <property type="evidence" value="ECO:0007669"/>
    <property type="project" value="InterPro"/>
</dbReference>
<proteinExistence type="predicted"/>
<gene>
    <name evidence="2" type="ORF">O181_021413</name>
</gene>
<comment type="caution">
    <text evidence="2">The sequence shown here is derived from an EMBL/GenBank/DDBJ whole genome shotgun (WGS) entry which is preliminary data.</text>
</comment>
<dbReference type="EMBL" id="AVOT02006486">
    <property type="protein sequence ID" value="MBW0481698.1"/>
    <property type="molecule type" value="Genomic_DNA"/>
</dbReference>
<reference evidence="2" key="1">
    <citation type="submission" date="2021-03" db="EMBL/GenBank/DDBJ databases">
        <title>Draft genome sequence of rust myrtle Austropuccinia psidii MF-1, a brazilian biotype.</title>
        <authorList>
            <person name="Quecine M.C."/>
            <person name="Pachon D.M.R."/>
            <person name="Bonatelli M.L."/>
            <person name="Correr F.H."/>
            <person name="Franceschini L.M."/>
            <person name="Leite T.F."/>
            <person name="Margarido G.R.A."/>
            <person name="Almeida C.A."/>
            <person name="Ferrarezi J.A."/>
            <person name="Labate C.A."/>
        </authorList>
    </citation>
    <scope>NUCLEOTIDE SEQUENCE</scope>
    <source>
        <strain evidence="2">MF-1</strain>
    </source>
</reference>
<feature type="region of interest" description="Disordered" evidence="1">
    <location>
        <begin position="75"/>
        <end position="95"/>
    </location>
</feature>
<dbReference type="AlphaFoldDB" id="A0A9Q3CDB7"/>
<organism evidence="2 3">
    <name type="scientific">Austropuccinia psidii MF-1</name>
    <dbReference type="NCBI Taxonomy" id="1389203"/>
    <lineage>
        <taxon>Eukaryota</taxon>
        <taxon>Fungi</taxon>
        <taxon>Dikarya</taxon>
        <taxon>Basidiomycota</taxon>
        <taxon>Pucciniomycotina</taxon>
        <taxon>Pucciniomycetes</taxon>
        <taxon>Pucciniales</taxon>
        <taxon>Sphaerophragmiaceae</taxon>
        <taxon>Austropuccinia</taxon>
    </lineage>
</organism>
<accession>A0A9Q3CDB7</accession>
<dbReference type="Proteomes" id="UP000765509">
    <property type="component" value="Unassembled WGS sequence"/>
</dbReference>
<evidence type="ECO:0000313" key="3">
    <source>
        <dbReference type="Proteomes" id="UP000765509"/>
    </source>
</evidence>
<protein>
    <submittedName>
        <fullName evidence="2">Uncharacterized protein</fullName>
    </submittedName>
</protein>
<dbReference type="Gene3D" id="3.30.420.10">
    <property type="entry name" value="Ribonuclease H-like superfamily/Ribonuclease H"/>
    <property type="match status" value="1"/>
</dbReference>
<keyword evidence="3" id="KW-1185">Reference proteome</keyword>
<name>A0A9Q3CDB7_9BASI</name>
<evidence type="ECO:0000256" key="1">
    <source>
        <dbReference type="SAM" id="MobiDB-lite"/>
    </source>
</evidence>
<sequence>MIQTMKDIIRRFCAYGMECKDHEGYNHDWVTLLPAVQKAYNTRKNALEVTPTQEFYRKHPVFPVSLVKPYFQTGEDKLHSRKKNPTPPEIVEVKDSPGPVKKMIKARKIKLNGKDKRQYFIRFVNQTADKGKWLEEDGIKDGNLHLRRFRTSRRTEKSHQ</sequence>
<dbReference type="InterPro" id="IPR036397">
    <property type="entry name" value="RNaseH_sf"/>
</dbReference>